<organism evidence="9">
    <name type="scientific">Lepeophtheirus salmonis</name>
    <name type="common">Salmon louse</name>
    <name type="synonym">Caligus salmonis</name>
    <dbReference type="NCBI Taxonomy" id="72036"/>
    <lineage>
        <taxon>Eukaryota</taxon>
        <taxon>Metazoa</taxon>
        <taxon>Ecdysozoa</taxon>
        <taxon>Arthropoda</taxon>
        <taxon>Crustacea</taxon>
        <taxon>Multicrustacea</taxon>
        <taxon>Hexanauplia</taxon>
        <taxon>Copepoda</taxon>
        <taxon>Siphonostomatoida</taxon>
        <taxon>Caligidae</taxon>
        <taxon>Lepeophtheirus</taxon>
    </lineage>
</organism>
<evidence type="ECO:0000256" key="2">
    <source>
        <dbReference type="ARBA" id="ARBA00022603"/>
    </source>
</evidence>
<dbReference type="AlphaFoldDB" id="A0A0K2TLD2"/>
<feature type="compositionally biased region" description="Polar residues" evidence="7">
    <location>
        <begin position="899"/>
        <end position="915"/>
    </location>
</feature>
<feature type="compositionally biased region" description="Basic residues" evidence="7">
    <location>
        <begin position="144"/>
        <end position="154"/>
    </location>
</feature>
<keyword evidence="4 5" id="KW-0949">S-adenosyl-L-methionine</keyword>
<evidence type="ECO:0000256" key="7">
    <source>
        <dbReference type="SAM" id="MobiDB-lite"/>
    </source>
</evidence>
<feature type="compositionally biased region" description="Basic and acidic residues" evidence="7">
    <location>
        <begin position="916"/>
        <end position="926"/>
    </location>
</feature>
<feature type="compositionally biased region" description="Polar residues" evidence="7">
    <location>
        <begin position="835"/>
        <end position="863"/>
    </location>
</feature>
<feature type="compositionally biased region" description="Basic and acidic residues" evidence="7">
    <location>
        <begin position="19"/>
        <end position="28"/>
    </location>
</feature>
<feature type="region of interest" description="Disordered" evidence="7">
    <location>
        <begin position="1"/>
        <end position="52"/>
    </location>
</feature>
<dbReference type="CDD" id="cd02440">
    <property type="entry name" value="AdoMet_MTases"/>
    <property type="match status" value="1"/>
</dbReference>
<dbReference type="GO" id="GO:0040031">
    <property type="term" value="P:snRNA modification"/>
    <property type="evidence" value="ECO:0007669"/>
    <property type="project" value="TreeGrafter"/>
</dbReference>
<evidence type="ECO:0000256" key="6">
    <source>
        <dbReference type="RuleBase" id="RU367087"/>
    </source>
</evidence>
<dbReference type="PANTHER" id="PTHR12315:SF0">
    <property type="entry name" value="7SK SNRNA METHYLPHOSPHATE CAPPING ENZYME"/>
    <property type="match status" value="1"/>
</dbReference>
<feature type="compositionally biased region" description="Low complexity" evidence="7">
    <location>
        <begin position="508"/>
        <end position="523"/>
    </location>
</feature>
<dbReference type="FunFam" id="3.40.50.150:FF:000083">
    <property type="entry name" value="7SK snRNA methylphosphate capping enzyme"/>
    <property type="match status" value="1"/>
</dbReference>
<evidence type="ECO:0000256" key="1">
    <source>
        <dbReference type="ARBA" id="ARBA00008361"/>
    </source>
</evidence>
<dbReference type="InterPro" id="IPR039772">
    <property type="entry name" value="Bin3-like"/>
</dbReference>
<dbReference type="InterPro" id="IPR025714">
    <property type="entry name" value="Methyltranfer_dom"/>
</dbReference>
<feature type="compositionally biased region" description="Low complexity" evidence="7">
    <location>
        <begin position="543"/>
        <end position="563"/>
    </location>
</feature>
<dbReference type="Gene3D" id="3.40.50.150">
    <property type="entry name" value="Vaccinia Virus protein VP39"/>
    <property type="match status" value="1"/>
</dbReference>
<accession>A0A0K2TLD2</accession>
<feature type="compositionally biased region" description="Low complexity" evidence="7">
    <location>
        <begin position="788"/>
        <end position="834"/>
    </location>
</feature>
<feature type="compositionally biased region" description="Polar residues" evidence="7">
    <location>
        <begin position="873"/>
        <end position="892"/>
    </location>
</feature>
<dbReference type="GO" id="GO:0008171">
    <property type="term" value="F:O-methyltransferase activity"/>
    <property type="evidence" value="ECO:0007669"/>
    <property type="project" value="UniProtKB-UniRule"/>
</dbReference>
<feature type="region of interest" description="Disordered" evidence="7">
    <location>
        <begin position="505"/>
        <end position="608"/>
    </location>
</feature>
<name>A0A0K2TLD2_LEPSM</name>
<dbReference type="GO" id="GO:0008173">
    <property type="term" value="F:RNA methyltransferase activity"/>
    <property type="evidence" value="ECO:0007669"/>
    <property type="project" value="UniProtKB-UniRule"/>
</dbReference>
<feature type="compositionally biased region" description="Basic and acidic residues" evidence="7">
    <location>
        <begin position="532"/>
        <end position="542"/>
    </location>
</feature>
<dbReference type="InterPro" id="IPR029063">
    <property type="entry name" value="SAM-dependent_MTases_sf"/>
</dbReference>
<keyword evidence="2 6" id="KW-0489">Methyltransferase</keyword>
<evidence type="ECO:0000256" key="4">
    <source>
        <dbReference type="ARBA" id="ARBA00022691"/>
    </source>
</evidence>
<evidence type="ECO:0000256" key="3">
    <source>
        <dbReference type="ARBA" id="ARBA00022679"/>
    </source>
</evidence>
<comment type="similarity">
    <text evidence="1 6">Belongs to the methyltransferase superfamily.</text>
</comment>
<evidence type="ECO:0000256" key="5">
    <source>
        <dbReference type="PROSITE-ProRule" id="PRU00848"/>
    </source>
</evidence>
<sequence>MASPEVLESRQHVGSAKKVTFEERQNEIRRRRTPPPRYPHRKSFRKRSHSFTEGSFKRAKTLDNNVLPSKFLLGGNIRDPLNLNSLSDERLSEIVNAITPESSPVPTPKHRKAEYKIRVLIPPNITDPLNLNAGVDEKEYESRLRKKIRHRKRPSYTNKKEEIIPPLPPPNPLEMPSTSATEPPAKVSKNNVVASKCKELEGEEPEEEEPEGESAKKEVSLVKPTVPPEVKKRALEIVSPVLPLKKKNPSPRFKDKNRKFQYGNYNRYYGYRKPSDSIEEDLRLRFLKPEWYRGKKVLDIGCNVGKLTDIIAKLFRPRSIIGIDIDKDLINVARKNLRKKRDAHVISEFPKSMSILYGSVGTMEKDDGDYPNNLGFLTANYVLDSDALLETMQPEFDTIMCFSTTKWIHLNFGDEGIKRTFKRIYAQLNPGGKFILESQGFTSYRKKKKLTQKIFENFNKIKLRPEGFGDFLINEVGFVSRELIAVPQHPSRGFQRPIQIFTKPSIQKSPSSNLTTSSSAKNSPSVIVTLDEENKTKKKDVSKPGSSSSSSTASSPSVSAQKSAKNRTNKLCKPSTSKSKDKLAPKSSPYYTIGGGPTPPGRTPSIGMTPQYDLGTPCYNPEELDIPPGGYYGYNTPGITPGYSGPSPDGYSNCGHIPPIQRHHSPVYTGPPPGTFSGASTPGNDESGYTPHYSGYTPSYEGGSTSNNCRRNVYTYSPGNGTHSPRTGSAPGTPNPHVSPGTPNPHASPGTPNSHASPGAQNYHASSPGPSNYQKSPRNAVRSHRTSRSNNNTNKSSTNNNSVSVSSASSRNNSSSNSNNNRCGTGSSTTTTTTPLVSPQIQQSEISGNTTPHPGTSSSPANSEQHRYLWYGCSSSGGTTPQSGIEDPSSSPKVVYPSTFVSSQEGTDSNPSTPFSEERPESASPQ</sequence>
<dbReference type="EC" id="2.1.1.-" evidence="6"/>
<dbReference type="GO" id="GO:0017069">
    <property type="term" value="F:snRNA binding"/>
    <property type="evidence" value="ECO:0007669"/>
    <property type="project" value="TreeGrafter"/>
</dbReference>
<dbReference type="SUPFAM" id="SSF53335">
    <property type="entry name" value="S-adenosyl-L-methionine-dependent methyltransferases"/>
    <property type="match status" value="1"/>
</dbReference>
<dbReference type="EMBL" id="HACA01009353">
    <property type="protein sequence ID" value="CDW26714.1"/>
    <property type="molecule type" value="Transcribed_RNA"/>
</dbReference>
<evidence type="ECO:0000313" key="9">
    <source>
        <dbReference type="EMBL" id="CDW26714.1"/>
    </source>
</evidence>
<dbReference type="Pfam" id="PF13847">
    <property type="entry name" value="Methyltransf_31"/>
    <property type="match status" value="1"/>
</dbReference>
<feature type="compositionally biased region" description="Polar residues" evidence="7">
    <location>
        <begin position="702"/>
        <end position="732"/>
    </location>
</feature>
<protein>
    <recommendedName>
        <fullName evidence="6">RNA methyltransferase</fullName>
        <ecNumber evidence="6">2.1.1.-</ecNumber>
    </recommendedName>
</protein>
<dbReference type="Pfam" id="PF06859">
    <property type="entry name" value="Bin3"/>
    <property type="match status" value="1"/>
</dbReference>
<dbReference type="PANTHER" id="PTHR12315">
    <property type="entry name" value="BICOID-INTERACTING PROTEIN RELATED"/>
    <property type="match status" value="1"/>
</dbReference>
<feature type="compositionally biased region" description="Acidic residues" evidence="7">
    <location>
        <begin position="201"/>
        <end position="212"/>
    </location>
</feature>
<feature type="region of interest" description="Disordered" evidence="7">
    <location>
        <begin position="663"/>
        <end position="926"/>
    </location>
</feature>
<feature type="compositionally biased region" description="Polar residues" evidence="7">
    <location>
        <begin position="750"/>
        <end position="777"/>
    </location>
</feature>
<dbReference type="GO" id="GO:0032259">
    <property type="term" value="P:methylation"/>
    <property type="evidence" value="ECO:0007669"/>
    <property type="project" value="UniProtKB-KW"/>
</dbReference>
<dbReference type="PROSITE" id="PS51515">
    <property type="entry name" value="BIN3_SAM"/>
    <property type="match status" value="1"/>
</dbReference>
<dbReference type="InterPro" id="IPR010675">
    <property type="entry name" value="Bin3_C"/>
</dbReference>
<dbReference type="InterPro" id="IPR024160">
    <property type="entry name" value="BIN3_SAM-bd_dom"/>
</dbReference>
<keyword evidence="3 6" id="KW-0808">Transferase</keyword>
<feature type="compositionally biased region" description="Basic residues" evidence="7">
    <location>
        <begin position="29"/>
        <end position="49"/>
    </location>
</feature>
<reference evidence="9" key="1">
    <citation type="submission" date="2014-05" db="EMBL/GenBank/DDBJ databases">
        <authorList>
            <person name="Chronopoulou M."/>
        </authorList>
    </citation>
    <scope>NUCLEOTIDE SEQUENCE</scope>
    <source>
        <tissue evidence="9">Whole organism</tissue>
    </source>
</reference>
<proteinExistence type="inferred from homology"/>
<feature type="domain" description="Bin3-type SAM" evidence="8">
    <location>
        <begin position="281"/>
        <end position="506"/>
    </location>
</feature>
<evidence type="ECO:0000259" key="8">
    <source>
        <dbReference type="PROSITE" id="PS51515"/>
    </source>
</evidence>
<feature type="region of interest" description="Disordered" evidence="7">
    <location>
        <begin position="141"/>
        <end position="220"/>
    </location>
</feature>
<dbReference type="OrthoDB" id="10017101at2759"/>